<accession>A0ABN1TFV9</accession>
<gene>
    <name evidence="3" type="ORF">GCM10009663_25170</name>
</gene>
<dbReference type="Proteomes" id="UP001499987">
    <property type="component" value="Unassembled WGS sequence"/>
</dbReference>
<comment type="caution">
    <text evidence="3">The sequence shown here is derived from an EMBL/GenBank/DDBJ whole genome shotgun (WGS) entry which is preliminary data.</text>
</comment>
<evidence type="ECO:0000256" key="2">
    <source>
        <dbReference type="SAM" id="SignalP"/>
    </source>
</evidence>
<evidence type="ECO:0000313" key="4">
    <source>
        <dbReference type="Proteomes" id="UP001499987"/>
    </source>
</evidence>
<proteinExistence type="predicted"/>
<keyword evidence="4" id="KW-1185">Reference proteome</keyword>
<name>A0ABN1TFV9_9ACTN</name>
<evidence type="ECO:0000313" key="3">
    <source>
        <dbReference type="EMBL" id="GAA1081331.1"/>
    </source>
</evidence>
<organism evidence="3 4">
    <name type="scientific">Kitasatospora arboriphila</name>
    <dbReference type="NCBI Taxonomy" id="258052"/>
    <lineage>
        <taxon>Bacteria</taxon>
        <taxon>Bacillati</taxon>
        <taxon>Actinomycetota</taxon>
        <taxon>Actinomycetes</taxon>
        <taxon>Kitasatosporales</taxon>
        <taxon>Streptomycetaceae</taxon>
        <taxon>Kitasatospora</taxon>
    </lineage>
</organism>
<feature type="signal peptide" evidence="2">
    <location>
        <begin position="1"/>
        <end position="24"/>
    </location>
</feature>
<feature type="chain" id="PRO_5047158982" evidence="2">
    <location>
        <begin position="25"/>
        <end position="63"/>
    </location>
</feature>
<protein>
    <submittedName>
        <fullName evidence="3">Uncharacterized protein</fullName>
    </submittedName>
</protein>
<evidence type="ECO:0000256" key="1">
    <source>
        <dbReference type="SAM" id="MobiDB-lite"/>
    </source>
</evidence>
<keyword evidence="2" id="KW-0732">Signal</keyword>
<dbReference type="RefSeq" id="WP_344623645.1">
    <property type="nucleotide sequence ID" value="NZ_BAAALD010000019.1"/>
</dbReference>
<dbReference type="EMBL" id="BAAALD010000019">
    <property type="protein sequence ID" value="GAA1081331.1"/>
    <property type="molecule type" value="Genomic_DNA"/>
</dbReference>
<feature type="region of interest" description="Disordered" evidence="1">
    <location>
        <begin position="28"/>
        <end position="63"/>
    </location>
</feature>
<feature type="compositionally biased region" description="Low complexity" evidence="1">
    <location>
        <begin position="28"/>
        <end position="47"/>
    </location>
</feature>
<reference evidence="3 4" key="1">
    <citation type="journal article" date="2019" name="Int. J. Syst. Evol. Microbiol.">
        <title>The Global Catalogue of Microorganisms (GCM) 10K type strain sequencing project: providing services to taxonomists for standard genome sequencing and annotation.</title>
        <authorList>
            <consortium name="The Broad Institute Genomics Platform"/>
            <consortium name="The Broad Institute Genome Sequencing Center for Infectious Disease"/>
            <person name="Wu L."/>
            <person name="Ma J."/>
        </authorList>
    </citation>
    <scope>NUCLEOTIDE SEQUENCE [LARGE SCALE GENOMIC DNA]</scope>
    <source>
        <strain evidence="3 4">JCM 13002</strain>
    </source>
</reference>
<sequence>MTQKVRFITIVALGLGVLTGVATTAQTGGTAYRADGDTTPALTSTGTPLPPLPTGHQDTWGWG</sequence>